<organism evidence="1 2">
    <name type="scientific">Carpediemonas membranifera</name>
    <dbReference type="NCBI Taxonomy" id="201153"/>
    <lineage>
        <taxon>Eukaryota</taxon>
        <taxon>Metamonada</taxon>
        <taxon>Carpediemonas-like organisms</taxon>
        <taxon>Carpediemonas</taxon>
    </lineage>
</organism>
<dbReference type="Proteomes" id="UP000717585">
    <property type="component" value="Unassembled WGS sequence"/>
</dbReference>
<gene>
    <name evidence="1" type="ORF">J8273_2407</name>
</gene>
<dbReference type="AlphaFoldDB" id="A0A8J6EB26"/>
<sequence length="202" mass="23149">MNCAIKPVPLKETEFRRFVPSANPNESFIRERFVCIDGATVSVDSAVAFIVAEKQHIGIVDLIERHTDHTILEIRELVSLASMCWHPLDFALARGEYVDIAQLLHVRTDHTYRLKLGDESTPVAVIPSEKVLNSLVHRFVHVMHSDIHIPDYIAAKIINDSAILTCEGFQLSPTAVRFSMSEWHMQADYQEYGEYRWIEMRT</sequence>
<evidence type="ECO:0000313" key="2">
    <source>
        <dbReference type="Proteomes" id="UP000717585"/>
    </source>
</evidence>
<proteinExistence type="predicted"/>
<accession>A0A8J6EB26</accession>
<name>A0A8J6EB26_9EUKA</name>
<keyword evidence="2" id="KW-1185">Reference proteome</keyword>
<comment type="caution">
    <text evidence="1">The sequence shown here is derived from an EMBL/GenBank/DDBJ whole genome shotgun (WGS) entry which is preliminary data.</text>
</comment>
<dbReference type="EMBL" id="JAHDYR010000007">
    <property type="protein sequence ID" value="KAG9396055.1"/>
    <property type="molecule type" value="Genomic_DNA"/>
</dbReference>
<reference evidence="1" key="1">
    <citation type="submission" date="2021-05" db="EMBL/GenBank/DDBJ databases">
        <title>A free-living protist that lacks canonical eukaryotic 1 DNA replication and segregation systems.</title>
        <authorList>
            <person name="Salas-Leiva D.E."/>
            <person name="Tromer E.C."/>
            <person name="Curtis B.A."/>
            <person name="Jerlstrom-Hultqvist J."/>
            <person name="Kolisko M."/>
            <person name="Yi Z."/>
            <person name="Salas-Leiva J.S."/>
            <person name="Gallot-Lavallee L."/>
            <person name="Kops G.J.P.L."/>
            <person name="Archibald J.M."/>
            <person name="Simpson A.G.B."/>
            <person name="Roger A.J."/>
        </authorList>
    </citation>
    <scope>NUCLEOTIDE SEQUENCE</scope>
    <source>
        <strain evidence="1">BICM</strain>
    </source>
</reference>
<evidence type="ECO:0000313" key="1">
    <source>
        <dbReference type="EMBL" id="KAG9396055.1"/>
    </source>
</evidence>
<protein>
    <submittedName>
        <fullName evidence="1">Uncharacterized protein</fullName>
    </submittedName>
</protein>